<dbReference type="EMBL" id="CP113089">
    <property type="protein sequence ID" value="WAB80968.1"/>
    <property type="molecule type" value="Genomic_DNA"/>
</dbReference>
<reference evidence="4" key="1">
    <citation type="submission" date="2022-11" db="EMBL/GenBank/DDBJ databases">
        <title>Description of Microcella daejonensis nov. sp, isolated from riverside soil.</title>
        <authorList>
            <person name="Molina K.M."/>
            <person name="Kim S.B."/>
        </authorList>
    </citation>
    <scope>NUCLEOTIDE SEQUENCE</scope>
    <source>
        <strain evidence="4">MMS21-STM12</strain>
    </source>
</reference>
<dbReference type="SMART" id="SM00460">
    <property type="entry name" value="TGc"/>
    <property type="match status" value="1"/>
</dbReference>
<dbReference type="PANTHER" id="PTHR42736">
    <property type="entry name" value="PROTEIN-GLUTAMINE GAMMA-GLUTAMYLTRANSFERASE"/>
    <property type="match status" value="1"/>
</dbReference>
<feature type="transmembrane region" description="Helical" evidence="2">
    <location>
        <begin position="83"/>
        <end position="100"/>
    </location>
</feature>
<dbReference type="Gene3D" id="3.10.620.30">
    <property type="match status" value="1"/>
</dbReference>
<evidence type="ECO:0000256" key="2">
    <source>
        <dbReference type="SAM" id="Phobius"/>
    </source>
</evidence>
<keyword evidence="2" id="KW-1133">Transmembrane helix</keyword>
<keyword evidence="2" id="KW-0812">Transmembrane</keyword>
<dbReference type="Proteomes" id="UP001164706">
    <property type="component" value="Chromosome"/>
</dbReference>
<keyword evidence="5" id="KW-1185">Reference proteome</keyword>
<dbReference type="PANTHER" id="PTHR42736:SF1">
    <property type="entry name" value="PROTEIN-GLUTAMINE GAMMA-GLUTAMYLTRANSFERASE"/>
    <property type="match status" value="1"/>
</dbReference>
<accession>A0A9E8MJZ9</accession>
<evidence type="ECO:0000256" key="1">
    <source>
        <dbReference type="SAM" id="MobiDB-lite"/>
    </source>
</evidence>
<feature type="transmembrane region" description="Helical" evidence="2">
    <location>
        <begin position="55"/>
        <end position="76"/>
    </location>
</feature>
<feature type="domain" description="Transglutaminase-like" evidence="3">
    <location>
        <begin position="509"/>
        <end position="576"/>
    </location>
</feature>
<name>A0A9E8MJZ9_9MICO</name>
<dbReference type="Pfam" id="PF01841">
    <property type="entry name" value="Transglut_core"/>
    <property type="match status" value="1"/>
</dbReference>
<protein>
    <submittedName>
        <fullName evidence="4">TransglutaminaseTgpA domain-containing protein</fullName>
    </submittedName>
</protein>
<dbReference type="KEGG" id="mdb:OVN18_10435"/>
<feature type="region of interest" description="Disordered" evidence="1">
    <location>
        <begin position="578"/>
        <end position="620"/>
    </location>
</feature>
<dbReference type="Pfam" id="PF11992">
    <property type="entry name" value="TgpA_N"/>
    <property type="match status" value="1"/>
</dbReference>
<gene>
    <name evidence="4" type="ORF">OVN18_10435</name>
</gene>
<feature type="transmembrane region" description="Helical" evidence="2">
    <location>
        <begin position="139"/>
        <end position="161"/>
    </location>
</feature>
<dbReference type="AlphaFoldDB" id="A0A9E8MJZ9"/>
<evidence type="ECO:0000313" key="5">
    <source>
        <dbReference type="Proteomes" id="UP001164706"/>
    </source>
</evidence>
<dbReference type="InterPro" id="IPR021878">
    <property type="entry name" value="TgpA_N"/>
</dbReference>
<dbReference type="SUPFAM" id="SSF54001">
    <property type="entry name" value="Cysteine proteinases"/>
    <property type="match status" value="1"/>
</dbReference>
<feature type="transmembrane region" description="Helical" evidence="2">
    <location>
        <begin position="191"/>
        <end position="209"/>
    </location>
</feature>
<feature type="transmembrane region" description="Helical" evidence="2">
    <location>
        <begin position="168"/>
        <end position="185"/>
    </location>
</feature>
<evidence type="ECO:0000259" key="3">
    <source>
        <dbReference type="SMART" id="SM00460"/>
    </source>
</evidence>
<dbReference type="InterPro" id="IPR038765">
    <property type="entry name" value="Papain-like_cys_pep_sf"/>
</dbReference>
<feature type="transmembrane region" description="Helical" evidence="2">
    <location>
        <begin position="242"/>
        <end position="263"/>
    </location>
</feature>
<keyword evidence="2" id="KW-0472">Membrane</keyword>
<dbReference type="RefSeq" id="WP_267780718.1">
    <property type="nucleotide sequence ID" value="NZ_CP113089.1"/>
</dbReference>
<feature type="transmembrane region" description="Helical" evidence="2">
    <location>
        <begin position="628"/>
        <end position="659"/>
    </location>
</feature>
<evidence type="ECO:0000313" key="4">
    <source>
        <dbReference type="EMBL" id="WAB80968.1"/>
    </source>
</evidence>
<proteinExistence type="predicted"/>
<organism evidence="4 5">
    <name type="scientific">Microcella daejeonensis</name>
    <dbReference type="NCBI Taxonomy" id="2994971"/>
    <lineage>
        <taxon>Bacteria</taxon>
        <taxon>Bacillati</taxon>
        <taxon>Actinomycetota</taxon>
        <taxon>Actinomycetes</taxon>
        <taxon>Micrococcales</taxon>
        <taxon>Microbacteriaceae</taxon>
        <taxon>Microcella</taxon>
    </lineage>
</organism>
<dbReference type="InterPro" id="IPR052901">
    <property type="entry name" value="Bact_TGase-like"/>
</dbReference>
<sequence length="783" mass="81963">MVSRAAAAAAARRRRRRPPVTRPRAAVLVSAGVFTLLSWAAVAAALWPIYQHPSFLLLAGVAVPLGVLLVVGGLLAKWRGEGVLLAAVALFIIVGVPLAVPGRALYGVLPEPQGLLELVSGVVLGWRQLVTIELPVADYQALLVPALVLLLAGPVLTASIALRTRRPALAALVPLLAFALAVALGSERVPLPAGTAVALAVVLLLWLVVQGRHRRTDAVRSGAAPSSTTAVTGGRAAVARPVVGALILLLLSGGIGAAAVAIAPPEQQRTVLRSLTEPPFDPRALPSPLAAYRTAFLPGAVEAPAVRVSGLPSGARLRVATLDSYDGVVFAVGSEQVDAASGRFERIPTRRDVTGIEGDPIEVDLVIEQPIGPWLPTIGEFAAIRFDGDDAADVRDRFVVNDVTGTAALIGGVDAGRAYRLTALQPVLTPPELDELAPGAAAVPAIAAVPDELRTWFQAVTVEAEGPGPRLAAAIAALQEQGYISHGVGEDEPPSRSGHSLDRLAELVTARPMLGDAEQYAAAAALLAREAGFPSRVVLGYAPAGSGDLVLRGADLTAWIEIDAAGLGWIPVDVMPPEREIPPAEPDEPIPVTRPQNAVQPPVEDPPVRDDQAPPEIEPGDAPVDDSLLALVLLILTITAAVLLALGLIAAPFIGIVAAKARRRRRRRRKGDAVRRILAGWREVTDAAVDRGIPLPAGGTRRELALAIGRPQAAVLARVADRADYAPEAPPLEEVDRVWQAVDAVRASLAVDGTRRERWRAAVSTRSLRRYPGRARPRGGASR</sequence>
<dbReference type="InterPro" id="IPR002931">
    <property type="entry name" value="Transglutaminase-like"/>
</dbReference>